<dbReference type="Gene3D" id="3.40.50.300">
    <property type="entry name" value="P-loop containing nucleotide triphosphate hydrolases"/>
    <property type="match status" value="2"/>
</dbReference>
<protein>
    <submittedName>
        <fullName evidence="12">Type III restriction enzyme</fullName>
    </submittedName>
</protein>
<dbReference type="FunFam" id="3.40.50.300:FF:000813">
    <property type="entry name" value="helicase POLQ-like isoform X1"/>
    <property type="match status" value="1"/>
</dbReference>
<gene>
    <name evidence="12" type="ORF">GCK32_002438</name>
</gene>
<dbReference type="SMART" id="SM00487">
    <property type="entry name" value="DEXDc"/>
    <property type="match status" value="1"/>
</dbReference>
<comment type="subcellular location">
    <subcellularLocation>
        <location evidence="1">Nucleus</location>
    </subcellularLocation>
</comment>
<keyword evidence="13" id="KW-1185">Reference proteome</keyword>
<keyword evidence="6" id="KW-0067">ATP-binding</keyword>
<evidence type="ECO:0000256" key="8">
    <source>
        <dbReference type="ARBA" id="ARBA00023242"/>
    </source>
</evidence>
<evidence type="ECO:0000313" key="13">
    <source>
        <dbReference type="Proteomes" id="UP001331761"/>
    </source>
</evidence>
<dbReference type="InterPro" id="IPR011545">
    <property type="entry name" value="DEAD/DEAH_box_helicase_dom"/>
</dbReference>
<dbReference type="SMART" id="SM00490">
    <property type="entry name" value="HELICc"/>
    <property type="match status" value="1"/>
</dbReference>
<dbReference type="GO" id="GO:0005524">
    <property type="term" value="F:ATP binding"/>
    <property type="evidence" value="ECO:0007669"/>
    <property type="project" value="UniProtKB-KW"/>
</dbReference>
<reference evidence="12 13" key="1">
    <citation type="submission" date="2019-10" db="EMBL/GenBank/DDBJ databases">
        <title>Assembly and Annotation for the nematode Trichostrongylus colubriformis.</title>
        <authorList>
            <person name="Martin J."/>
        </authorList>
    </citation>
    <scope>NUCLEOTIDE SEQUENCE [LARGE SCALE GENOMIC DNA]</scope>
    <source>
        <strain evidence="12">G859</strain>
        <tissue evidence="12">Whole worm</tissue>
    </source>
</reference>
<dbReference type="GO" id="GO:0006281">
    <property type="term" value="P:DNA repair"/>
    <property type="evidence" value="ECO:0007669"/>
    <property type="project" value="UniProtKB-KW"/>
</dbReference>
<keyword evidence="8" id="KW-0539">Nucleus</keyword>
<accession>A0AAN8ENE1</accession>
<feature type="compositionally biased region" description="Basic residues" evidence="9">
    <location>
        <begin position="57"/>
        <end position="68"/>
    </location>
</feature>
<evidence type="ECO:0000259" key="11">
    <source>
        <dbReference type="PROSITE" id="PS51194"/>
    </source>
</evidence>
<evidence type="ECO:0000256" key="4">
    <source>
        <dbReference type="ARBA" id="ARBA00022801"/>
    </source>
</evidence>
<dbReference type="GO" id="GO:0005634">
    <property type="term" value="C:nucleus"/>
    <property type="evidence" value="ECO:0007669"/>
    <property type="project" value="UniProtKB-SubCell"/>
</dbReference>
<organism evidence="12 13">
    <name type="scientific">Trichostrongylus colubriformis</name>
    <name type="common">Black scour worm</name>
    <dbReference type="NCBI Taxonomy" id="6319"/>
    <lineage>
        <taxon>Eukaryota</taxon>
        <taxon>Metazoa</taxon>
        <taxon>Ecdysozoa</taxon>
        <taxon>Nematoda</taxon>
        <taxon>Chromadorea</taxon>
        <taxon>Rhabditida</taxon>
        <taxon>Rhabditina</taxon>
        <taxon>Rhabditomorpha</taxon>
        <taxon>Strongyloidea</taxon>
        <taxon>Trichostrongylidae</taxon>
        <taxon>Trichostrongylus</taxon>
    </lineage>
</organism>
<dbReference type="SUPFAM" id="SSF158702">
    <property type="entry name" value="Sec63 N-terminal domain-like"/>
    <property type="match status" value="1"/>
</dbReference>
<dbReference type="InterPro" id="IPR048960">
    <property type="entry name" value="POLQ-like_helical"/>
</dbReference>
<sequence length="870" mass="96035">MAPVTHQTVRAQSGRLLRCTPKAAEPYHSPIPGSADENGGEKGVSIPNTAALPRATPVRKHRSQKRKSNLAITPLRKETGDTTPRRSPAISMRDLAPPLLNMENSDDFDLCGLPKSAKDIFIEKRKIKQLYDWQKECLSDHRLLRGSNCIVSLPTGAGKTLIAEVLMLREAIVNKRSSILVLPYVAIVQEKITSLSIFEESFGIRIEEYAASKGRIPPIKRRKDVSIYVATIEKANSLINSLIESGELDRIGLVVVDELHMIGDGNRGTIIEQLLCKYLTKGFGQIIGMSATLSNIGELAGFLRAYVYSTSFRPVELHEYVRIEQTMWKVKADGDLEHNAVLPANRLAKADPDGLCQLLIGVIPQRSVLIFCPTKKNCESVATMIARCVPEEVRKRRLEDREKVLEAMKEDCEGQVSSILENTIISGVAYHHSGLTHEERKHIEAAYSDGIICVVCATSTLAAGVNMPARRVIIKAPLVGCSPLSKAQYMQMIGRAGRAGFDQKGDSITIVHPGPEERQFRSMLSSPMISCMSGLGRLEYLSAFIVDLVTLRIANSLDSLCESLTHSLLHAQTGYAAVRTAATEAIGKLKEDGLLVEDDEGILSSSQLGTATFAANLSPLEAQRLSVDLTSSLNNGLVFSSHFHLLFTIAPYDAACAVDWNLFHDLYVALSESEKKLLSSYGIPERVILQYIVKRKRLEAGEPSMRLYVGLLLQEIWKQKPHAAVAERFGVDRGWLQSTLQNAIAQAAAVAKFSEKIPSLWPLRLLLPELVQRLSDCAVVELTPLMAIDCVKRGRARQLYAAGYKNVAKVAKADYKDLLRDIPNLSRFNAIRMVNSAKSILRDQVDEKMEELDAMGVEFSEIEERVKGTC</sequence>
<dbReference type="GO" id="GO:0016787">
    <property type="term" value="F:hydrolase activity"/>
    <property type="evidence" value="ECO:0007669"/>
    <property type="project" value="UniProtKB-KW"/>
</dbReference>
<proteinExistence type="predicted"/>
<dbReference type="PROSITE" id="PS51194">
    <property type="entry name" value="HELICASE_CTER"/>
    <property type="match status" value="1"/>
</dbReference>
<dbReference type="Pfam" id="PF00271">
    <property type="entry name" value="Helicase_C"/>
    <property type="match status" value="1"/>
</dbReference>
<dbReference type="PANTHER" id="PTHR47961">
    <property type="entry name" value="DNA POLYMERASE THETA, PUTATIVE (AFU_ORTHOLOGUE AFUA_1G05260)-RELATED"/>
    <property type="match status" value="1"/>
</dbReference>
<evidence type="ECO:0000256" key="6">
    <source>
        <dbReference type="ARBA" id="ARBA00022840"/>
    </source>
</evidence>
<dbReference type="SUPFAM" id="SSF52540">
    <property type="entry name" value="P-loop containing nucleoside triphosphate hydrolases"/>
    <property type="match status" value="1"/>
</dbReference>
<evidence type="ECO:0000256" key="3">
    <source>
        <dbReference type="ARBA" id="ARBA00022763"/>
    </source>
</evidence>
<feature type="domain" description="Helicase C-terminal" evidence="11">
    <location>
        <begin position="354"/>
        <end position="557"/>
    </location>
</feature>
<dbReference type="EMBL" id="WIXE01026016">
    <property type="protein sequence ID" value="KAK5964260.1"/>
    <property type="molecule type" value="Genomic_DNA"/>
</dbReference>
<dbReference type="InterPro" id="IPR014001">
    <property type="entry name" value="Helicase_ATP-bd"/>
</dbReference>
<dbReference type="Proteomes" id="UP001331761">
    <property type="component" value="Unassembled WGS sequence"/>
</dbReference>
<feature type="domain" description="Helicase ATP-binding" evidence="10">
    <location>
        <begin position="140"/>
        <end position="311"/>
    </location>
</feature>
<keyword evidence="7" id="KW-0234">DNA repair</keyword>
<evidence type="ECO:0000256" key="2">
    <source>
        <dbReference type="ARBA" id="ARBA00022741"/>
    </source>
</evidence>
<dbReference type="InterPro" id="IPR050474">
    <property type="entry name" value="Hel308_SKI2-like"/>
</dbReference>
<dbReference type="GO" id="GO:0003676">
    <property type="term" value="F:nucleic acid binding"/>
    <property type="evidence" value="ECO:0007669"/>
    <property type="project" value="InterPro"/>
</dbReference>
<dbReference type="Pfam" id="PF21099">
    <property type="entry name" value="POLQ_helical"/>
    <property type="match status" value="1"/>
</dbReference>
<dbReference type="CDD" id="cd18795">
    <property type="entry name" value="SF2_C_Ski2"/>
    <property type="match status" value="1"/>
</dbReference>
<evidence type="ECO:0000256" key="9">
    <source>
        <dbReference type="SAM" id="MobiDB-lite"/>
    </source>
</evidence>
<dbReference type="Gene3D" id="1.10.3380.20">
    <property type="match status" value="1"/>
</dbReference>
<evidence type="ECO:0000256" key="1">
    <source>
        <dbReference type="ARBA" id="ARBA00004123"/>
    </source>
</evidence>
<feature type="compositionally biased region" description="Polar residues" evidence="9">
    <location>
        <begin position="1"/>
        <end position="11"/>
    </location>
</feature>
<feature type="compositionally biased region" description="Basic and acidic residues" evidence="9">
    <location>
        <begin position="75"/>
        <end position="84"/>
    </location>
</feature>
<keyword evidence="4" id="KW-0378">Hydrolase</keyword>
<dbReference type="Pfam" id="PF00270">
    <property type="entry name" value="DEAD"/>
    <property type="match status" value="1"/>
</dbReference>
<keyword evidence="2" id="KW-0547">Nucleotide-binding</keyword>
<keyword evidence="3" id="KW-0227">DNA damage</keyword>
<dbReference type="PANTHER" id="PTHR47961:SF12">
    <property type="entry name" value="HELICASE POLQ-LIKE"/>
    <property type="match status" value="1"/>
</dbReference>
<evidence type="ECO:0000313" key="12">
    <source>
        <dbReference type="EMBL" id="KAK5964260.1"/>
    </source>
</evidence>
<dbReference type="InterPro" id="IPR027417">
    <property type="entry name" value="P-loop_NTPase"/>
</dbReference>
<feature type="region of interest" description="Disordered" evidence="9">
    <location>
        <begin position="1"/>
        <end position="90"/>
    </location>
</feature>
<dbReference type="CDD" id="cd18026">
    <property type="entry name" value="DEXHc_POLQ-like"/>
    <property type="match status" value="1"/>
</dbReference>
<comment type="caution">
    <text evidence="12">The sequence shown here is derived from an EMBL/GenBank/DDBJ whole genome shotgun (WGS) entry which is preliminary data.</text>
</comment>
<evidence type="ECO:0000259" key="10">
    <source>
        <dbReference type="PROSITE" id="PS51192"/>
    </source>
</evidence>
<keyword evidence="5" id="KW-0347">Helicase</keyword>
<evidence type="ECO:0000256" key="5">
    <source>
        <dbReference type="ARBA" id="ARBA00022806"/>
    </source>
</evidence>
<dbReference type="GO" id="GO:0004386">
    <property type="term" value="F:helicase activity"/>
    <property type="evidence" value="ECO:0007669"/>
    <property type="project" value="UniProtKB-KW"/>
</dbReference>
<dbReference type="AlphaFoldDB" id="A0AAN8ENE1"/>
<dbReference type="InterPro" id="IPR001650">
    <property type="entry name" value="Helicase_C-like"/>
</dbReference>
<evidence type="ECO:0000256" key="7">
    <source>
        <dbReference type="ARBA" id="ARBA00023204"/>
    </source>
</evidence>
<name>A0AAN8ENE1_TRICO</name>
<dbReference type="PROSITE" id="PS51192">
    <property type="entry name" value="HELICASE_ATP_BIND_1"/>
    <property type="match status" value="1"/>
</dbReference>